<dbReference type="InterPro" id="IPR050834">
    <property type="entry name" value="Glycosyltransf_2"/>
</dbReference>
<dbReference type="CDD" id="cd03801">
    <property type="entry name" value="GT4_PimA-like"/>
    <property type="match status" value="1"/>
</dbReference>
<dbReference type="Gene3D" id="3.90.550.10">
    <property type="entry name" value="Spore Coat Polysaccharide Biosynthesis Protein SpsA, Chain A"/>
    <property type="match status" value="1"/>
</dbReference>
<dbReference type="InterPro" id="IPR029044">
    <property type="entry name" value="Nucleotide-diphossugar_trans"/>
</dbReference>
<dbReference type="GO" id="GO:0016757">
    <property type="term" value="F:glycosyltransferase activity"/>
    <property type="evidence" value="ECO:0007669"/>
    <property type="project" value="InterPro"/>
</dbReference>
<dbReference type="Pfam" id="PF00534">
    <property type="entry name" value="Glycos_transf_1"/>
    <property type="match status" value="1"/>
</dbReference>
<dbReference type="Proteomes" id="UP000078532">
    <property type="component" value="Unassembled WGS sequence"/>
</dbReference>
<dbReference type="PANTHER" id="PTHR43685:SF2">
    <property type="entry name" value="GLYCOSYLTRANSFERASE 2-LIKE DOMAIN-CONTAINING PROTEIN"/>
    <property type="match status" value="1"/>
</dbReference>
<evidence type="ECO:0000313" key="6">
    <source>
        <dbReference type="Proteomes" id="UP000078532"/>
    </source>
</evidence>
<evidence type="ECO:0000313" key="5">
    <source>
        <dbReference type="EMBL" id="OAT86068.1"/>
    </source>
</evidence>
<dbReference type="OrthoDB" id="9771846at2"/>
<proteinExistence type="predicted"/>
<dbReference type="InterPro" id="IPR001173">
    <property type="entry name" value="Glyco_trans_2-like"/>
</dbReference>
<reference evidence="5 6" key="1">
    <citation type="submission" date="2016-04" db="EMBL/GenBank/DDBJ databases">
        <authorList>
            <person name="Evans L.H."/>
            <person name="Alamgir A."/>
            <person name="Owens N."/>
            <person name="Weber N.D."/>
            <person name="Virtaneva K."/>
            <person name="Barbian K."/>
            <person name="Babar A."/>
            <person name="Rosenke K."/>
        </authorList>
    </citation>
    <scope>NUCLEOTIDE SEQUENCE [LARGE SCALE GENOMIC DNA]</scope>
    <source>
        <strain evidence="5 6">LMa1</strain>
    </source>
</reference>
<evidence type="ECO:0000259" key="4">
    <source>
        <dbReference type="Pfam" id="PF13579"/>
    </source>
</evidence>
<evidence type="ECO:0000259" key="3">
    <source>
        <dbReference type="Pfam" id="PF00535"/>
    </source>
</evidence>
<dbReference type="InterPro" id="IPR001296">
    <property type="entry name" value="Glyco_trans_1"/>
</dbReference>
<keyword evidence="1" id="KW-0175">Coiled coil</keyword>
<dbReference type="InterPro" id="IPR028098">
    <property type="entry name" value="Glyco_trans_4-like_N"/>
</dbReference>
<accession>A0A1B7LI40</accession>
<sequence length="768" mass="86602">MQLWFLTTEYPPFYGGGIGTYMQHATRMFARAGHDVTVILPGDEDGVEHPEDRIEVVRFRRGDMFLGSEVLPDTEPDGHPAFPHNVMSHWPALSYQFADAVQKLLATGGSPGLIEVQDYGGIGYYLLQKKWLGYAGLAEIPLIVHLHTPTFEILALDQYPDCRLPEYWVGQMEKFCITAADGLLCPSRFLRGRILQAMTNGESGPDIEVMPLPFEFPATGEAGAELNEAEKTFVYVGRLELRKGVLPLLECCERLWEAGERFTLLMVGGDTDFYTRGVTVGEYLRRRYRRRLEDGRLQFAGKVPPDECARLVARAWAVLVPSLYENFPLTCVEAMHAGKLVIGSSAGGQAEMIGGEECGEVFDWAVDGALESALRKVLRMPAGEVAAAGARARERIMEMTAYRNVLARRMDFYERIKRRGREARLFPAVNRFDRRWTPSRPAPAPAGEPGLLSVVIPFYNMGRYIEETVQSALASTYRPLEIVVVDDGSDDPESLAVLEALPSSLPDPVRVVHTPNRGLAAARNTGAENARGEYLALLDADDLVEPEFYARCVEILRRYDNISLVYSWVRFFDSAKGCFIANNLEFPYLLAHNMLAAICVLKRSDFLAFARNKPRLSAGLEDYESWISLYEAGRLGVCIPEFLTRYRVRRDSMLRGMNDHAVLFMYDEIVRLHAATYRRYGDELFRLLNTNGASFAWNSPGDNWQSAERRVRWLEERLRQVEEEAQTLRSGGAAPCFADPAEMGVKMALWTLVRALRRKVKKILFRPN</sequence>
<gene>
    <name evidence="5" type="ORF">A6M21_16975</name>
</gene>
<dbReference type="AlphaFoldDB" id="A0A1B7LI40"/>
<dbReference type="PANTHER" id="PTHR43685">
    <property type="entry name" value="GLYCOSYLTRANSFERASE"/>
    <property type="match status" value="1"/>
</dbReference>
<dbReference type="Pfam" id="PF00535">
    <property type="entry name" value="Glycos_transf_2"/>
    <property type="match status" value="1"/>
</dbReference>
<feature type="domain" description="Glycosyl transferase family 1" evidence="2">
    <location>
        <begin position="225"/>
        <end position="393"/>
    </location>
</feature>
<dbReference type="Gene3D" id="3.40.50.2000">
    <property type="entry name" value="Glycogen Phosphorylase B"/>
    <property type="match status" value="2"/>
</dbReference>
<dbReference type="EMBL" id="LYVF01000043">
    <property type="protein sequence ID" value="OAT86068.1"/>
    <property type="molecule type" value="Genomic_DNA"/>
</dbReference>
<evidence type="ECO:0000256" key="1">
    <source>
        <dbReference type="SAM" id="Coils"/>
    </source>
</evidence>
<dbReference type="Pfam" id="PF13579">
    <property type="entry name" value="Glyco_trans_4_4"/>
    <property type="match status" value="1"/>
</dbReference>
<feature type="domain" description="Glycosyltransferase 2-like" evidence="3">
    <location>
        <begin position="453"/>
        <end position="578"/>
    </location>
</feature>
<dbReference type="RefSeq" id="WP_066666459.1">
    <property type="nucleotide sequence ID" value="NZ_LYVF01000043.1"/>
</dbReference>
<evidence type="ECO:0000259" key="2">
    <source>
        <dbReference type="Pfam" id="PF00534"/>
    </source>
</evidence>
<comment type="caution">
    <text evidence="5">The sequence shown here is derived from an EMBL/GenBank/DDBJ whole genome shotgun (WGS) entry which is preliminary data.</text>
</comment>
<organism evidence="5 6">
    <name type="scientific">Desulfotomaculum copahuensis</name>
    <dbReference type="NCBI Taxonomy" id="1838280"/>
    <lineage>
        <taxon>Bacteria</taxon>
        <taxon>Bacillati</taxon>
        <taxon>Bacillota</taxon>
        <taxon>Clostridia</taxon>
        <taxon>Eubacteriales</taxon>
        <taxon>Desulfotomaculaceae</taxon>
        <taxon>Desulfotomaculum</taxon>
    </lineage>
</organism>
<protein>
    <recommendedName>
        <fullName evidence="7">Glycosyltransferase</fullName>
    </recommendedName>
</protein>
<feature type="coiled-coil region" evidence="1">
    <location>
        <begin position="704"/>
        <end position="731"/>
    </location>
</feature>
<dbReference type="SUPFAM" id="SSF53756">
    <property type="entry name" value="UDP-Glycosyltransferase/glycogen phosphorylase"/>
    <property type="match status" value="1"/>
</dbReference>
<dbReference type="CDD" id="cd00761">
    <property type="entry name" value="Glyco_tranf_GTA_type"/>
    <property type="match status" value="1"/>
</dbReference>
<keyword evidence="6" id="KW-1185">Reference proteome</keyword>
<evidence type="ECO:0008006" key="7">
    <source>
        <dbReference type="Google" id="ProtNLM"/>
    </source>
</evidence>
<dbReference type="SUPFAM" id="SSF53448">
    <property type="entry name" value="Nucleotide-diphospho-sugar transferases"/>
    <property type="match status" value="1"/>
</dbReference>
<feature type="domain" description="Glycosyltransferase subfamily 4-like N-terminal" evidence="4">
    <location>
        <begin position="16"/>
        <end position="196"/>
    </location>
</feature>
<dbReference type="STRING" id="1838280.A6M21_16975"/>
<name>A0A1B7LI40_9FIRM</name>